<evidence type="ECO:0000313" key="2">
    <source>
        <dbReference type="EMBL" id="KFB75542.1"/>
    </source>
</evidence>
<dbReference type="RefSeq" id="WP_273704763.1">
    <property type="nucleotide sequence ID" value="NZ_JDST02000082.1"/>
</dbReference>
<organism evidence="2 3">
    <name type="scientific">Candidatus Accumulibacter cognatus</name>
    <dbReference type="NCBI Taxonomy" id="2954383"/>
    <lineage>
        <taxon>Bacteria</taxon>
        <taxon>Pseudomonadati</taxon>
        <taxon>Pseudomonadota</taxon>
        <taxon>Betaproteobacteria</taxon>
        <taxon>Candidatus Accumulibacter</taxon>
    </lineage>
</organism>
<keyword evidence="1" id="KW-0472">Membrane</keyword>
<dbReference type="AlphaFoldDB" id="A0A080M2P2"/>
<gene>
    <name evidence="2" type="ORF">AW06_003374</name>
</gene>
<comment type="caution">
    <text evidence="2">The sequence shown here is derived from an EMBL/GenBank/DDBJ whole genome shotgun (WGS) entry which is preliminary data.</text>
</comment>
<evidence type="ECO:0008006" key="4">
    <source>
        <dbReference type="Google" id="ProtNLM"/>
    </source>
</evidence>
<dbReference type="PROSITE" id="PS51257">
    <property type="entry name" value="PROKAR_LIPOPROTEIN"/>
    <property type="match status" value="1"/>
</dbReference>
<protein>
    <recommendedName>
        <fullName evidence="4">Type II secretion system protein M</fullName>
    </recommendedName>
</protein>
<dbReference type="EMBL" id="JDST02000082">
    <property type="protein sequence ID" value="KFB75542.1"/>
    <property type="molecule type" value="Genomic_DNA"/>
</dbReference>
<reference evidence="2" key="1">
    <citation type="submission" date="2014-02" db="EMBL/GenBank/DDBJ databases">
        <title>Expanding our view of genomic diversity in Candidatus Accumulibacter clades.</title>
        <authorList>
            <person name="Skennerton C.T."/>
            <person name="Barr J.J."/>
            <person name="Slater F.R."/>
            <person name="Bond P.L."/>
            <person name="Tyson G.W."/>
        </authorList>
    </citation>
    <scope>NUCLEOTIDE SEQUENCE [LARGE SCALE GENOMIC DNA]</scope>
</reference>
<dbReference type="Proteomes" id="UP000021315">
    <property type="component" value="Unassembled WGS sequence"/>
</dbReference>
<name>A0A080M2P2_9PROT</name>
<keyword evidence="3" id="KW-1185">Reference proteome</keyword>
<sequence length="200" mass="22086">MIRLALLVDRLRLAAELWLRRHGPWWLLLAVLGCLLLGLAMAVIPRLEADLAGKQAILEELRALAASGPEPTPAPVSPSESHYEAFRETLAAEDQVRPSIQAILDAAAAHRLLATRAEYLPGHDAKAQVDTLQMILPVKGRYPDVRRWIEEILATQPYTALNELGFKREEIGINQIEARVRLTLWLRPAGATAATSSIDP</sequence>
<evidence type="ECO:0000313" key="3">
    <source>
        <dbReference type="Proteomes" id="UP000021315"/>
    </source>
</evidence>
<accession>A0A080M2P2</accession>
<keyword evidence="1" id="KW-1133">Transmembrane helix</keyword>
<feature type="transmembrane region" description="Helical" evidence="1">
    <location>
        <begin position="25"/>
        <end position="44"/>
    </location>
</feature>
<keyword evidence="1" id="KW-0812">Transmembrane</keyword>
<evidence type="ECO:0000256" key="1">
    <source>
        <dbReference type="SAM" id="Phobius"/>
    </source>
</evidence>
<dbReference type="STRING" id="1453999.AW06_003374"/>
<proteinExistence type="predicted"/>